<reference evidence="2 3" key="1">
    <citation type="submission" date="2016-11" db="EMBL/GenBank/DDBJ databases">
        <title>The macronuclear genome of Stentor coeruleus: a giant cell with tiny introns.</title>
        <authorList>
            <person name="Slabodnick M."/>
            <person name="Ruby J.G."/>
            <person name="Reiff S.B."/>
            <person name="Swart E.C."/>
            <person name="Gosai S."/>
            <person name="Prabakaran S."/>
            <person name="Witkowska E."/>
            <person name="Larue G.E."/>
            <person name="Fisher S."/>
            <person name="Freeman R.M."/>
            <person name="Gunawardena J."/>
            <person name="Chu W."/>
            <person name="Stover N.A."/>
            <person name="Gregory B.D."/>
            <person name="Nowacki M."/>
            <person name="Derisi J."/>
            <person name="Roy S.W."/>
            <person name="Marshall W.F."/>
            <person name="Sood P."/>
        </authorList>
    </citation>
    <scope>NUCLEOTIDE SEQUENCE [LARGE SCALE GENOMIC DNA]</scope>
    <source>
        <strain evidence="2">WM001</strain>
    </source>
</reference>
<evidence type="ECO:0000313" key="2">
    <source>
        <dbReference type="EMBL" id="OMJ81447.1"/>
    </source>
</evidence>
<keyword evidence="3" id="KW-1185">Reference proteome</keyword>
<feature type="coiled-coil region" evidence="1">
    <location>
        <begin position="157"/>
        <end position="198"/>
    </location>
</feature>
<dbReference type="EMBL" id="MPUH01000380">
    <property type="protein sequence ID" value="OMJ81447.1"/>
    <property type="molecule type" value="Genomic_DNA"/>
</dbReference>
<feature type="coiled-coil region" evidence="1">
    <location>
        <begin position="61"/>
        <end position="117"/>
    </location>
</feature>
<dbReference type="Proteomes" id="UP000187209">
    <property type="component" value="Unassembled WGS sequence"/>
</dbReference>
<protein>
    <submittedName>
        <fullName evidence="2">Uncharacterized protein</fullName>
    </submittedName>
</protein>
<name>A0A1R2BXU7_9CILI</name>
<evidence type="ECO:0000256" key="1">
    <source>
        <dbReference type="SAM" id="Coils"/>
    </source>
</evidence>
<proteinExistence type="predicted"/>
<sequence length="248" mass="28437">MEAISIKQALKKAKNKLCSTEKCNQISKNACEKCNLPSCKFHMCARTRNKKKVKICDRCNYTEIKEQIDAENQKEKKLAIEKLENLNEKNAEASEEARNDEKKLEELEAKLKLLEMDSIVRCDLVIEDIKKEQYLKDQNLQMLANFKGVIENSNKIYAAENEKLVHLKSQVSNLQIDVNQIKSNIESLKQLIKSIEDDIKNSITIEKLAQTLCHRCLARSKGVSYIKSVSMVQSRYEVHKGCARCGII</sequence>
<keyword evidence="1" id="KW-0175">Coiled coil</keyword>
<gene>
    <name evidence="2" type="ORF">SteCoe_18063</name>
</gene>
<evidence type="ECO:0000313" key="3">
    <source>
        <dbReference type="Proteomes" id="UP000187209"/>
    </source>
</evidence>
<dbReference type="AlphaFoldDB" id="A0A1R2BXU7"/>
<accession>A0A1R2BXU7</accession>
<organism evidence="2 3">
    <name type="scientific">Stentor coeruleus</name>
    <dbReference type="NCBI Taxonomy" id="5963"/>
    <lineage>
        <taxon>Eukaryota</taxon>
        <taxon>Sar</taxon>
        <taxon>Alveolata</taxon>
        <taxon>Ciliophora</taxon>
        <taxon>Postciliodesmatophora</taxon>
        <taxon>Heterotrichea</taxon>
        <taxon>Heterotrichida</taxon>
        <taxon>Stentoridae</taxon>
        <taxon>Stentor</taxon>
    </lineage>
</organism>
<comment type="caution">
    <text evidence="2">The sequence shown here is derived from an EMBL/GenBank/DDBJ whole genome shotgun (WGS) entry which is preliminary data.</text>
</comment>